<accession>A0AAD5RG52</accession>
<evidence type="ECO:0000313" key="2">
    <source>
        <dbReference type="EMBL" id="KAJ2892329.1"/>
    </source>
</evidence>
<protein>
    <submittedName>
        <fullName evidence="2">Uncharacterized protein</fullName>
    </submittedName>
</protein>
<feature type="chain" id="PRO_5042258316" evidence="1">
    <location>
        <begin position="21"/>
        <end position="171"/>
    </location>
</feature>
<feature type="signal peptide" evidence="1">
    <location>
        <begin position="1"/>
        <end position="20"/>
    </location>
</feature>
<reference evidence="2" key="1">
    <citation type="submission" date="2022-07" db="EMBL/GenBank/DDBJ databases">
        <title>Draft genome sequence of Zalerion maritima ATCC 34329, a (micro)plastics degrading marine fungus.</title>
        <authorList>
            <person name="Paco A."/>
            <person name="Goncalves M.F.M."/>
            <person name="Rocha-Santos T.A.P."/>
            <person name="Alves A."/>
        </authorList>
    </citation>
    <scope>NUCLEOTIDE SEQUENCE</scope>
    <source>
        <strain evidence="2">ATCC 34329</strain>
    </source>
</reference>
<name>A0AAD5RG52_9PEZI</name>
<comment type="caution">
    <text evidence="2">The sequence shown here is derived from an EMBL/GenBank/DDBJ whole genome shotgun (WGS) entry which is preliminary data.</text>
</comment>
<proteinExistence type="predicted"/>
<keyword evidence="3" id="KW-1185">Reference proteome</keyword>
<dbReference type="Proteomes" id="UP001201980">
    <property type="component" value="Unassembled WGS sequence"/>
</dbReference>
<organism evidence="2 3">
    <name type="scientific">Zalerion maritima</name>
    <dbReference type="NCBI Taxonomy" id="339359"/>
    <lineage>
        <taxon>Eukaryota</taxon>
        <taxon>Fungi</taxon>
        <taxon>Dikarya</taxon>
        <taxon>Ascomycota</taxon>
        <taxon>Pezizomycotina</taxon>
        <taxon>Sordariomycetes</taxon>
        <taxon>Lulworthiomycetidae</taxon>
        <taxon>Lulworthiales</taxon>
        <taxon>Lulworthiaceae</taxon>
        <taxon>Zalerion</taxon>
    </lineage>
</organism>
<evidence type="ECO:0000256" key="1">
    <source>
        <dbReference type="SAM" id="SignalP"/>
    </source>
</evidence>
<gene>
    <name evidence="2" type="ORF">MKZ38_010000</name>
</gene>
<keyword evidence="1" id="KW-0732">Signal</keyword>
<dbReference type="EMBL" id="JAKWBI020000834">
    <property type="protein sequence ID" value="KAJ2892329.1"/>
    <property type="molecule type" value="Genomic_DNA"/>
</dbReference>
<sequence length="171" mass="19502">MKLSKTAVIVLATLVGYTMGSPSFGDLGMTPRDPVRSEWDVKHWDSKYFINTYKKHEIQFKCFIQGHGVQALVEFHKRAREISEERAPTLTLKPGECMTDKWTCAYRALIGWCNHSKKTKSISREELGDLTEYALKTCNCAKIHGGSAICWSNGFIERDDGINVHWYDYGC</sequence>
<evidence type="ECO:0000313" key="3">
    <source>
        <dbReference type="Proteomes" id="UP001201980"/>
    </source>
</evidence>
<dbReference type="AlphaFoldDB" id="A0AAD5RG52"/>